<name>A0A8J3AEJ0_9ACTN</name>
<proteinExistence type="predicted"/>
<comment type="caution">
    <text evidence="2">The sequence shown here is derived from an EMBL/GenBank/DDBJ whole genome shotgun (WGS) entry which is preliminary data.</text>
</comment>
<dbReference type="Proteomes" id="UP000650511">
    <property type="component" value="Unassembled WGS sequence"/>
</dbReference>
<evidence type="ECO:0000313" key="3">
    <source>
        <dbReference type="Proteomes" id="UP000650511"/>
    </source>
</evidence>
<dbReference type="EMBL" id="BMHA01000006">
    <property type="protein sequence ID" value="GGI06324.1"/>
    <property type="molecule type" value="Genomic_DNA"/>
</dbReference>
<reference evidence="2" key="1">
    <citation type="journal article" date="2014" name="Int. J. Syst. Evol. Microbiol.">
        <title>Complete genome sequence of Corynebacterium casei LMG S-19264T (=DSM 44701T), isolated from a smear-ripened cheese.</title>
        <authorList>
            <consortium name="US DOE Joint Genome Institute (JGI-PGF)"/>
            <person name="Walter F."/>
            <person name="Albersmeier A."/>
            <person name="Kalinowski J."/>
            <person name="Ruckert C."/>
        </authorList>
    </citation>
    <scope>NUCLEOTIDE SEQUENCE</scope>
    <source>
        <strain evidence="2">CGMCC 1.14988</strain>
    </source>
</reference>
<feature type="region of interest" description="Disordered" evidence="1">
    <location>
        <begin position="25"/>
        <end position="55"/>
    </location>
</feature>
<accession>A0A8J3AEJ0</accession>
<protein>
    <recommendedName>
        <fullName evidence="4">AhpC/TSA family protein</fullName>
    </recommendedName>
</protein>
<organism evidence="2 3">
    <name type="scientific">Egicoccus halophilus</name>
    <dbReference type="NCBI Taxonomy" id="1670830"/>
    <lineage>
        <taxon>Bacteria</taxon>
        <taxon>Bacillati</taxon>
        <taxon>Actinomycetota</taxon>
        <taxon>Nitriliruptoria</taxon>
        <taxon>Egicoccales</taxon>
        <taxon>Egicoccaceae</taxon>
        <taxon>Egicoccus</taxon>
    </lineage>
</organism>
<sequence>MPVPTPHRRRVTAVALVCAWVLSGCDDGQDPPQTADGGATEEAPADAPGSSTAAPAAPVYAVSGRSLDGGEIDLGDLRGRAAALWLWTPW</sequence>
<evidence type="ECO:0000313" key="2">
    <source>
        <dbReference type="EMBL" id="GGI06324.1"/>
    </source>
</evidence>
<evidence type="ECO:0008006" key="4">
    <source>
        <dbReference type="Google" id="ProtNLM"/>
    </source>
</evidence>
<keyword evidence="3" id="KW-1185">Reference proteome</keyword>
<evidence type="ECO:0000256" key="1">
    <source>
        <dbReference type="SAM" id="MobiDB-lite"/>
    </source>
</evidence>
<gene>
    <name evidence="2" type="ORF">GCM10011354_18520</name>
</gene>
<dbReference type="AlphaFoldDB" id="A0A8J3AEJ0"/>
<reference evidence="2" key="2">
    <citation type="submission" date="2020-09" db="EMBL/GenBank/DDBJ databases">
        <authorList>
            <person name="Sun Q."/>
            <person name="Zhou Y."/>
        </authorList>
    </citation>
    <scope>NUCLEOTIDE SEQUENCE</scope>
    <source>
        <strain evidence="2">CGMCC 1.14988</strain>
    </source>
</reference>
<feature type="compositionally biased region" description="Low complexity" evidence="1">
    <location>
        <begin position="45"/>
        <end position="55"/>
    </location>
</feature>